<gene>
    <name evidence="3" type="primary">groES</name>
    <name evidence="3" type="synonym">groS</name>
    <name evidence="5" type="ORF">GWP43_13215</name>
</gene>
<dbReference type="RefSeq" id="WP_006188806.1">
    <property type="nucleotide sequence ID" value="NZ_CP048020.1"/>
</dbReference>
<dbReference type="PROSITE" id="PS00681">
    <property type="entry name" value="CHAPERONINS_CPN10"/>
    <property type="match status" value="1"/>
</dbReference>
<organism evidence="5 6">
    <name type="scientific">Treponema vincentii</name>
    <dbReference type="NCBI Taxonomy" id="69710"/>
    <lineage>
        <taxon>Bacteria</taxon>
        <taxon>Pseudomonadati</taxon>
        <taxon>Spirochaetota</taxon>
        <taxon>Spirochaetia</taxon>
        <taxon>Spirochaetales</taxon>
        <taxon>Treponemataceae</taxon>
        <taxon>Treponema</taxon>
    </lineage>
</organism>
<dbReference type="GO" id="GO:0005737">
    <property type="term" value="C:cytoplasm"/>
    <property type="evidence" value="ECO:0007669"/>
    <property type="project" value="UniProtKB-SubCell"/>
</dbReference>
<evidence type="ECO:0000256" key="3">
    <source>
        <dbReference type="HAMAP-Rule" id="MF_00580"/>
    </source>
</evidence>
<dbReference type="GO" id="GO:0044183">
    <property type="term" value="F:protein folding chaperone"/>
    <property type="evidence" value="ECO:0007669"/>
    <property type="project" value="InterPro"/>
</dbReference>
<dbReference type="EMBL" id="CP048020">
    <property type="protein sequence ID" value="QHX44252.1"/>
    <property type="molecule type" value="Genomic_DNA"/>
</dbReference>
<dbReference type="InterPro" id="IPR018369">
    <property type="entry name" value="Chaprnonin_Cpn10_CS"/>
</dbReference>
<evidence type="ECO:0000313" key="6">
    <source>
        <dbReference type="Proteomes" id="UP000464374"/>
    </source>
</evidence>
<dbReference type="HAMAP" id="MF_00580">
    <property type="entry name" value="CH10"/>
    <property type="match status" value="1"/>
</dbReference>
<dbReference type="Proteomes" id="UP000464374">
    <property type="component" value="Chromosome"/>
</dbReference>
<dbReference type="InterPro" id="IPR011032">
    <property type="entry name" value="GroES-like_sf"/>
</dbReference>
<comment type="similarity">
    <text evidence="1 3 4">Belongs to the GroES chaperonin family.</text>
</comment>
<dbReference type="GO" id="GO:0005524">
    <property type="term" value="F:ATP binding"/>
    <property type="evidence" value="ECO:0007669"/>
    <property type="project" value="InterPro"/>
</dbReference>
<dbReference type="Pfam" id="PF00166">
    <property type="entry name" value="Cpn10"/>
    <property type="match status" value="1"/>
</dbReference>
<dbReference type="PRINTS" id="PR00297">
    <property type="entry name" value="CHAPERONIN10"/>
</dbReference>
<comment type="subcellular location">
    <subcellularLocation>
        <location evidence="3">Cytoplasm</location>
    </subcellularLocation>
</comment>
<dbReference type="GO" id="GO:0051082">
    <property type="term" value="F:unfolded protein binding"/>
    <property type="evidence" value="ECO:0007669"/>
    <property type="project" value="TreeGrafter"/>
</dbReference>
<evidence type="ECO:0000256" key="2">
    <source>
        <dbReference type="ARBA" id="ARBA00023186"/>
    </source>
</evidence>
<dbReference type="KEGG" id="trz:GWP43_13215"/>
<dbReference type="CDD" id="cd00320">
    <property type="entry name" value="cpn10"/>
    <property type="match status" value="1"/>
</dbReference>
<dbReference type="SUPFAM" id="SSF50129">
    <property type="entry name" value="GroES-like"/>
    <property type="match status" value="1"/>
</dbReference>
<name>A0A6P1Y5R4_9SPIR</name>
<evidence type="ECO:0000256" key="4">
    <source>
        <dbReference type="RuleBase" id="RU000535"/>
    </source>
</evidence>
<proteinExistence type="inferred from homology"/>
<evidence type="ECO:0000313" key="5">
    <source>
        <dbReference type="EMBL" id="QHX44252.1"/>
    </source>
</evidence>
<comment type="function">
    <text evidence="3 4">Together with the chaperonin GroEL, plays an essential role in assisting protein folding. The GroEL-GroES system forms a nano-cage that allows encapsulation of the non-native substrate proteins and provides a physical environment optimized to promote and accelerate protein folding. GroES binds to the apical surface of the GroEL ring, thereby capping the opening of the GroEL channel.</text>
</comment>
<accession>A0A6P1Y5R4</accession>
<dbReference type="NCBIfam" id="NF001531">
    <property type="entry name" value="PRK00364.2-2"/>
    <property type="match status" value="1"/>
</dbReference>
<dbReference type="PANTHER" id="PTHR10772:SF63">
    <property type="entry name" value="20 KDA CHAPERONIN, CHLOROPLASTIC"/>
    <property type="match status" value="1"/>
</dbReference>
<dbReference type="InterPro" id="IPR020818">
    <property type="entry name" value="Chaperonin_GroES"/>
</dbReference>
<protein>
    <recommendedName>
        <fullName evidence="3">Co-chaperonin GroES</fullName>
    </recommendedName>
    <alternativeName>
        <fullName evidence="3">10 kDa chaperonin</fullName>
    </alternativeName>
    <alternativeName>
        <fullName evidence="3">Chaperonin-10</fullName>
        <shortName evidence="3">Cpn10</shortName>
    </alternativeName>
</protein>
<dbReference type="SMART" id="SM00883">
    <property type="entry name" value="Cpn10"/>
    <property type="match status" value="1"/>
</dbReference>
<dbReference type="GeneID" id="301462157"/>
<dbReference type="PANTHER" id="PTHR10772">
    <property type="entry name" value="10 KDA HEAT SHOCK PROTEIN"/>
    <property type="match status" value="1"/>
</dbReference>
<dbReference type="GO" id="GO:0046872">
    <property type="term" value="F:metal ion binding"/>
    <property type="evidence" value="ECO:0007669"/>
    <property type="project" value="TreeGrafter"/>
</dbReference>
<dbReference type="AlphaFoldDB" id="A0A6P1Y5R4"/>
<dbReference type="Gene3D" id="2.30.33.40">
    <property type="entry name" value="GroES chaperonin"/>
    <property type="match status" value="1"/>
</dbReference>
<comment type="subunit">
    <text evidence="3">Heptamer of 7 subunits arranged in a ring. Interacts with the chaperonin GroEL.</text>
</comment>
<dbReference type="FunFam" id="2.30.33.40:FF:000001">
    <property type="entry name" value="10 kDa chaperonin"/>
    <property type="match status" value="1"/>
</dbReference>
<keyword evidence="2 3" id="KW-0143">Chaperone</keyword>
<sequence>MKVRPLADRVLVKVDKVETKTASGIIIPDTAQEKTQTAVVVAVGDDKEKIKVSVGQKVMHDKYAGTQIKIDGEEYLILKAGDIVAVIE</sequence>
<evidence type="ECO:0000256" key="1">
    <source>
        <dbReference type="ARBA" id="ARBA00006975"/>
    </source>
</evidence>
<dbReference type="InterPro" id="IPR037124">
    <property type="entry name" value="Chaperonin_GroES_sf"/>
</dbReference>
<reference evidence="5 6" key="1">
    <citation type="submission" date="2020-01" db="EMBL/GenBank/DDBJ databases">
        <title>Complete genome sequence of a human oral phylogroup 1 Treponema sp. strain ATCC 700766, originally isolated from periodontitis dental plaque.</title>
        <authorList>
            <person name="Chan Y."/>
            <person name="Huo Y.-B."/>
            <person name="Yu X.-L."/>
            <person name="Zeng H."/>
            <person name="Leung W.-K."/>
            <person name="Watt R.M."/>
        </authorList>
    </citation>
    <scope>NUCLEOTIDE SEQUENCE [LARGE SCALE GENOMIC DNA]</scope>
    <source>
        <strain evidence="5 6">OMZ 804</strain>
    </source>
</reference>
<dbReference type="GO" id="GO:0051087">
    <property type="term" value="F:protein-folding chaperone binding"/>
    <property type="evidence" value="ECO:0007669"/>
    <property type="project" value="TreeGrafter"/>
</dbReference>
<keyword evidence="3" id="KW-0963">Cytoplasm</keyword>